<evidence type="ECO:0000313" key="3">
    <source>
        <dbReference type="Proteomes" id="UP001152795"/>
    </source>
</evidence>
<dbReference type="PANTHER" id="PTHR48059">
    <property type="entry name" value="POLYGALACTURONASE INHIBITOR 1"/>
    <property type="match status" value="1"/>
</dbReference>
<name>A0A6S7H6K9_PARCT</name>
<protein>
    <submittedName>
        <fullName evidence="2">Leucine-rich repeat-containing DDB_G0281931</fullName>
    </submittedName>
</protein>
<dbReference type="PANTHER" id="PTHR48059:SF30">
    <property type="entry name" value="OS06G0587000 PROTEIN"/>
    <property type="match status" value="1"/>
</dbReference>
<dbReference type="Pfam" id="PF13855">
    <property type="entry name" value="LRR_8"/>
    <property type="match status" value="1"/>
</dbReference>
<comment type="caution">
    <text evidence="2">The sequence shown here is derived from an EMBL/GenBank/DDBJ whole genome shotgun (WGS) entry which is preliminary data.</text>
</comment>
<dbReference type="OrthoDB" id="5959161at2759"/>
<dbReference type="SUPFAM" id="SSF52075">
    <property type="entry name" value="Outer arm dynein light chain 1"/>
    <property type="match status" value="1"/>
</dbReference>
<proteinExistence type="predicted"/>
<evidence type="ECO:0000256" key="1">
    <source>
        <dbReference type="ARBA" id="ARBA00004196"/>
    </source>
</evidence>
<evidence type="ECO:0000313" key="2">
    <source>
        <dbReference type="EMBL" id="CAB3991781.1"/>
    </source>
</evidence>
<dbReference type="Proteomes" id="UP001152795">
    <property type="component" value="Unassembled WGS sequence"/>
</dbReference>
<dbReference type="Gene3D" id="3.80.10.10">
    <property type="entry name" value="Ribonuclease Inhibitor"/>
    <property type="match status" value="3"/>
</dbReference>
<dbReference type="InterPro" id="IPR001611">
    <property type="entry name" value="Leu-rich_rpt"/>
</dbReference>
<dbReference type="Pfam" id="PF00560">
    <property type="entry name" value="LRR_1"/>
    <property type="match status" value="2"/>
</dbReference>
<keyword evidence="3" id="KW-1185">Reference proteome</keyword>
<gene>
    <name evidence="2" type="ORF">PACLA_8A033842</name>
</gene>
<dbReference type="EMBL" id="CACRXK020001915">
    <property type="protein sequence ID" value="CAB3991781.1"/>
    <property type="molecule type" value="Genomic_DNA"/>
</dbReference>
<comment type="subcellular location">
    <subcellularLocation>
        <location evidence="1">Cell envelope</location>
    </subcellularLocation>
</comment>
<dbReference type="AlphaFoldDB" id="A0A6S7H6K9"/>
<dbReference type="InterPro" id="IPR051848">
    <property type="entry name" value="PGIP"/>
</dbReference>
<dbReference type="InterPro" id="IPR032675">
    <property type="entry name" value="LRR_dom_sf"/>
</dbReference>
<dbReference type="SUPFAM" id="SSF52058">
    <property type="entry name" value="L domain-like"/>
    <property type="match status" value="1"/>
</dbReference>
<reference evidence="2" key="1">
    <citation type="submission" date="2020-04" db="EMBL/GenBank/DDBJ databases">
        <authorList>
            <person name="Alioto T."/>
            <person name="Alioto T."/>
            <person name="Gomez Garrido J."/>
        </authorList>
    </citation>
    <scope>NUCLEOTIDE SEQUENCE</scope>
    <source>
        <strain evidence="2">A484AB</strain>
    </source>
</reference>
<organism evidence="2 3">
    <name type="scientific">Paramuricea clavata</name>
    <name type="common">Red gorgonian</name>
    <name type="synonym">Violescent sea-whip</name>
    <dbReference type="NCBI Taxonomy" id="317549"/>
    <lineage>
        <taxon>Eukaryota</taxon>
        <taxon>Metazoa</taxon>
        <taxon>Cnidaria</taxon>
        <taxon>Anthozoa</taxon>
        <taxon>Octocorallia</taxon>
        <taxon>Malacalcyonacea</taxon>
        <taxon>Plexauridae</taxon>
        <taxon>Paramuricea</taxon>
    </lineage>
</organism>
<sequence length="609" mass="69357">MAKYFVYCFIFNLACCFALPQIGDRLGISDFAYLQKAGDMDTGCLHNCTKNNTVTDFTNTPEQERSFLLDLFRATRGRQFWGIKKGWDHNNTHHCNWYGIKCYNNSHYVKWIDLTGNGLHGKPPNFWRFRNLQGICLSRNKNMIGQISDVISSNMTRLRRLFISFTGLNGSVPWSVILQLHNLEKLQICCMYTELNGSLPHDIGRLSKLQVFSIGENNIKNVHLPLSIRNLTKLWFLDLEYVSLLSGEMWYFNNMTQMQYLHLTNCGIKGTLPEDFGQTHPNIIELRLYGNNLTGELHSCFLGFKKITQLSLGNNSHLRGLLPTALGKLDTLQVLDLSGNNFTGFAENMTFNKQLQTLYIDQNVNFNVKGNRLLHTLKPCSDQLRMLVAKNCGLKGGLSNTLWNFGKIMYVDLSENNMTGHIPTKDAYSMAYLFYLNLASNNFKGELPKSFFAPLKSLTYLDLRGNRNMKSKPPFLNQYLVPTHTETLHERTFTCPTLRLTLTGGRADIDPDYYGYTLCSCNAGFYGFMKYCKPCMKGAACDVATPPTQTFKAEIKVKMTIEKGYWPCCGNFTSITRMVKCSQEKKFDDEICSPSGKCKCKLNVNPVTE</sequence>
<accession>A0A6S7H6K9</accession>